<evidence type="ECO:0000256" key="8">
    <source>
        <dbReference type="ARBA" id="ARBA00044757"/>
    </source>
</evidence>
<protein>
    <submittedName>
        <fullName evidence="11">Nibrin</fullName>
    </submittedName>
</protein>
<dbReference type="STRING" id="6211.A0A087W244"/>
<feature type="region of interest" description="Disordered" evidence="9">
    <location>
        <begin position="511"/>
        <end position="585"/>
    </location>
</feature>
<organism evidence="11 12">
    <name type="scientific">Echinococcus multilocularis</name>
    <name type="common">Fox tapeworm</name>
    <dbReference type="NCBI Taxonomy" id="6211"/>
    <lineage>
        <taxon>Eukaryota</taxon>
        <taxon>Metazoa</taxon>
        <taxon>Spiralia</taxon>
        <taxon>Lophotrochozoa</taxon>
        <taxon>Platyhelminthes</taxon>
        <taxon>Cestoda</taxon>
        <taxon>Eucestoda</taxon>
        <taxon>Cyclophyllidea</taxon>
        <taxon>Taeniidae</taxon>
        <taxon>Echinococcus</taxon>
    </lineage>
</organism>
<dbReference type="CDD" id="cd22667">
    <property type="entry name" value="FHA_NBN"/>
    <property type="match status" value="1"/>
</dbReference>
<dbReference type="Gene3D" id="3.40.50.10190">
    <property type="entry name" value="BRCT domain"/>
    <property type="match status" value="1"/>
</dbReference>
<dbReference type="EMBL" id="LN902844">
    <property type="protein sequence ID" value="CDI98615.2"/>
    <property type="molecule type" value="Genomic_DNA"/>
</dbReference>
<evidence type="ECO:0000256" key="9">
    <source>
        <dbReference type="SAM" id="MobiDB-lite"/>
    </source>
</evidence>
<dbReference type="Gene3D" id="2.60.200.20">
    <property type="match status" value="1"/>
</dbReference>
<dbReference type="eggNOG" id="ENOG502QQ7Y">
    <property type="taxonomic scope" value="Eukaryota"/>
</dbReference>
<keyword evidence="4" id="KW-0227">DNA damage</keyword>
<dbReference type="GO" id="GO:0000724">
    <property type="term" value="P:double-strand break repair via homologous recombination"/>
    <property type="evidence" value="ECO:0007669"/>
    <property type="project" value="TreeGrafter"/>
</dbReference>
<name>A0A087W244_ECHMU</name>
<accession>A0A087W244</accession>
<evidence type="ECO:0000313" key="11">
    <source>
        <dbReference type="EMBL" id="CDI98615.2"/>
    </source>
</evidence>
<evidence type="ECO:0000256" key="7">
    <source>
        <dbReference type="ARBA" id="ARBA00023306"/>
    </source>
</evidence>
<dbReference type="InterPro" id="IPR036420">
    <property type="entry name" value="BRCT_dom_sf"/>
</dbReference>
<keyword evidence="5" id="KW-0234">DNA repair</keyword>
<dbReference type="PANTHER" id="PTHR12162">
    <property type="entry name" value="NIBRIN-RELATED"/>
    <property type="match status" value="1"/>
</dbReference>
<sequence>MNVEQNVDNLEGVQSRSFYILQIGYKRLLLTNRDYTIGRADADFVMLDPSVSRLHARMCISYPDEAVDAGSGMKSALQITDVSRFGTFLNGSRVIKNAVTSVPTGSGITFGAMPGVTIAAKMHPLNVLLSSISPMAKMKVRAAIRSLGGKMFCEWTEECNLLVMSKLVVTHKVLCSLLRNLDIVTPEYLYALENYCHTENFCDPNRSSHLPPIEEKGFSDADASKFYVNPRRRFVFDGKTFIFLTASKFQRFCLLLNLTNAKSVCIAETMSLHRRFFMDFFASIPDPCLLYETGSAATEHDLAYSVLKEDFNRRPILEQEIALAIIESSCETYCNATRPCPISNNERPLSCPFEYKSWDMGMPSASISNPESSLKRLRENVDDDSEVTAVNELKLKRRCGQAPLLPLSTLFDNFNKDTTRRPLTLLPGTRKTNTFNIAQNSSPDVEKGEDFGRHVLQSGLKSIFIKPKASVVEINLEATEDELGKDDPVLEAFGSMPSLSSVLRKKGMLSSYQAPGRNSNDENDATQKSCDPVLAPTPKNPDTLLDSTTQERENLAPDIRSPSRSSPTDGFLSEEKNKKLSSADDDDVNVKTKVCVLVNTAVLPRKLARPRTEPPAVDFKRFIKVWPTCYEGVLGGKRRNNTGSKSPIGVTLVPFRSDSKMGAGPLKCRAEDSPSQPLNEDTALIDRLFDEITALPRIRRRCSVFYSISSPF</sequence>
<dbReference type="Proteomes" id="UP000017246">
    <property type="component" value="Unassembled WGS sequence"/>
</dbReference>
<feature type="compositionally biased region" description="Basic and acidic residues" evidence="9">
    <location>
        <begin position="573"/>
        <end position="582"/>
    </location>
</feature>
<keyword evidence="12" id="KW-1185">Reference proteome</keyword>
<dbReference type="SUPFAM" id="SSF52113">
    <property type="entry name" value="BRCT domain"/>
    <property type="match status" value="1"/>
</dbReference>
<comment type="subcellular location">
    <subcellularLocation>
        <location evidence="2">Chromosome</location>
    </subcellularLocation>
    <subcellularLocation>
        <location evidence="1">Nucleus</location>
    </subcellularLocation>
</comment>
<evidence type="ECO:0000256" key="6">
    <source>
        <dbReference type="ARBA" id="ARBA00023242"/>
    </source>
</evidence>
<evidence type="ECO:0000256" key="4">
    <source>
        <dbReference type="ARBA" id="ARBA00022763"/>
    </source>
</evidence>
<dbReference type="SMART" id="SM00292">
    <property type="entry name" value="BRCT"/>
    <property type="match status" value="1"/>
</dbReference>
<dbReference type="OrthoDB" id="552194at2759"/>
<dbReference type="GO" id="GO:0005694">
    <property type="term" value="C:chromosome"/>
    <property type="evidence" value="ECO:0007669"/>
    <property type="project" value="UniProtKB-SubCell"/>
</dbReference>
<dbReference type="SMART" id="SM00240">
    <property type="entry name" value="FHA"/>
    <property type="match status" value="1"/>
</dbReference>
<dbReference type="InterPro" id="IPR043014">
    <property type="entry name" value="Nibrin_BRCT2_sf"/>
</dbReference>
<keyword evidence="6" id="KW-0539">Nucleus</keyword>
<dbReference type="GO" id="GO:0003684">
    <property type="term" value="F:damaged DNA binding"/>
    <property type="evidence" value="ECO:0007669"/>
    <property type="project" value="TreeGrafter"/>
</dbReference>
<dbReference type="PROSITE" id="PS50006">
    <property type="entry name" value="FHA_DOMAIN"/>
    <property type="match status" value="1"/>
</dbReference>
<reference evidence="11" key="2">
    <citation type="submission" date="2015-11" db="EMBL/GenBank/DDBJ databases">
        <authorList>
            <person name="Zhang Y."/>
            <person name="Guo Z."/>
        </authorList>
    </citation>
    <scope>NUCLEOTIDE SEQUENCE</scope>
</reference>
<evidence type="ECO:0000256" key="3">
    <source>
        <dbReference type="ARBA" id="ARBA00022454"/>
    </source>
</evidence>
<keyword evidence="3" id="KW-0158">Chromosome</keyword>
<gene>
    <name evidence="11" type="ORF">EmuJ_000248000</name>
</gene>
<dbReference type="GO" id="GO:0007095">
    <property type="term" value="P:mitotic G2 DNA damage checkpoint signaling"/>
    <property type="evidence" value="ECO:0007669"/>
    <property type="project" value="InterPro"/>
</dbReference>
<dbReference type="InterPro" id="IPR032429">
    <property type="entry name" value="Nibrin_BRCT2"/>
</dbReference>
<reference evidence="11" key="1">
    <citation type="journal article" date="2013" name="Nature">
        <title>The genomes of four tapeworm species reveal adaptations to parasitism.</title>
        <authorList>
            <person name="Tsai I.J."/>
            <person name="Zarowiecki M."/>
            <person name="Holroyd N."/>
            <person name="Garciarrubio A."/>
            <person name="Sanchez-Flores A."/>
            <person name="Brooks K.L."/>
            <person name="Tracey A."/>
            <person name="Bobes R.J."/>
            <person name="Fragoso G."/>
            <person name="Sciutto E."/>
            <person name="Aslett M."/>
            <person name="Beasley H."/>
            <person name="Bennett H.M."/>
            <person name="Cai J."/>
            <person name="Camicia F."/>
            <person name="Clark R."/>
            <person name="Cucher M."/>
            <person name="De Silva N."/>
            <person name="Day T.A."/>
            <person name="Deplazes P."/>
            <person name="Estrada K."/>
            <person name="Fernandez C."/>
            <person name="Holland P.W."/>
            <person name="Hou J."/>
            <person name="Hu S."/>
            <person name="Huckvale T."/>
            <person name="Hung S.S."/>
            <person name="Kamenetzky L."/>
            <person name="Keane J.A."/>
            <person name="Kiss F."/>
            <person name="Koziol U."/>
            <person name="Lambert O."/>
            <person name="Liu K."/>
            <person name="Luo X."/>
            <person name="Luo Y."/>
            <person name="Macchiaroli N."/>
            <person name="Nichol S."/>
            <person name="Paps J."/>
            <person name="Parkinson J."/>
            <person name="Pouchkina-Stantcheva N."/>
            <person name="Riddiford N."/>
            <person name="Rosenzvit M."/>
            <person name="Salinas G."/>
            <person name="Wasmuth J.D."/>
            <person name="Zamanian M."/>
            <person name="Zheng Y."/>
            <person name="Cai X."/>
            <person name="Soberon X."/>
            <person name="Olson P.D."/>
            <person name="Laclette J.P."/>
            <person name="Brehm K."/>
            <person name="Berriman M."/>
            <person name="Garciarrubio A."/>
            <person name="Bobes R.J."/>
            <person name="Fragoso G."/>
            <person name="Sanchez-Flores A."/>
            <person name="Estrada K."/>
            <person name="Cevallos M.A."/>
            <person name="Morett E."/>
            <person name="Gonzalez V."/>
            <person name="Portillo T."/>
            <person name="Ochoa-Leyva A."/>
            <person name="Jose M.V."/>
            <person name="Sciutto E."/>
            <person name="Landa A."/>
            <person name="Jimenez L."/>
            <person name="Valdes V."/>
            <person name="Carrero J.C."/>
            <person name="Larralde C."/>
            <person name="Morales-Montor J."/>
            <person name="Limon-Lason J."/>
            <person name="Soberon X."/>
            <person name="Laclette J.P."/>
        </authorList>
    </citation>
    <scope>NUCLEOTIDE SEQUENCE [LARGE SCALE GENOMIC DNA]</scope>
</reference>
<evidence type="ECO:0000313" key="12">
    <source>
        <dbReference type="Proteomes" id="UP000017246"/>
    </source>
</evidence>
<keyword evidence="7" id="KW-0131">Cell cycle</keyword>
<dbReference type="InterPro" id="IPR000253">
    <property type="entry name" value="FHA_dom"/>
</dbReference>
<dbReference type="CDD" id="cd17741">
    <property type="entry name" value="BRCT_nibrin"/>
    <property type="match status" value="1"/>
</dbReference>
<dbReference type="Gene3D" id="3.40.50.10980">
    <property type="entry name" value="Nibrin, BRCT2 domain"/>
    <property type="match status" value="1"/>
</dbReference>
<dbReference type="InterPro" id="IPR001357">
    <property type="entry name" value="BRCT_dom"/>
</dbReference>
<dbReference type="GO" id="GO:0030870">
    <property type="term" value="C:Mre11 complex"/>
    <property type="evidence" value="ECO:0007669"/>
    <property type="project" value="InterPro"/>
</dbReference>
<dbReference type="PANTHER" id="PTHR12162:SF0">
    <property type="entry name" value="NIBRIN"/>
    <property type="match status" value="1"/>
</dbReference>
<evidence type="ECO:0000256" key="1">
    <source>
        <dbReference type="ARBA" id="ARBA00004123"/>
    </source>
</evidence>
<dbReference type="Pfam" id="PF00498">
    <property type="entry name" value="FHA"/>
    <property type="match status" value="1"/>
</dbReference>
<feature type="domain" description="FHA" evidence="10">
    <location>
        <begin position="29"/>
        <end position="94"/>
    </location>
</feature>
<evidence type="ECO:0000256" key="2">
    <source>
        <dbReference type="ARBA" id="ARBA00004286"/>
    </source>
</evidence>
<dbReference type="OMA" id="SSCETYC"/>
<evidence type="ECO:0000256" key="5">
    <source>
        <dbReference type="ARBA" id="ARBA00023204"/>
    </source>
</evidence>
<comment type="similarity">
    <text evidence="8">Belongs to the Nibrin family.</text>
</comment>
<evidence type="ECO:0000259" key="10">
    <source>
        <dbReference type="PROSITE" id="PS50006"/>
    </source>
</evidence>
<dbReference type="InterPro" id="IPR008984">
    <property type="entry name" value="SMAD_FHA_dom_sf"/>
</dbReference>
<dbReference type="AlphaFoldDB" id="A0A087W244"/>
<dbReference type="Pfam" id="PF00533">
    <property type="entry name" value="BRCT"/>
    <property type="match status" value="1"/>
</dbReference>
<dbReference type="InterPro" id="IPR040227">
    <property type="entry name" value="Nibrin-rel"/>
</dbReference>
<dbReference type="Pfam" id="PF16508">
    <property type="entry name" value="NIBRIN_BRCT_II"/>
    <property type="match status" value="1"/>
</dbReference>
<proteinExistence type="inferred from homology"/>
<dbReference type="SUPFAM" id="SSF49879">
    <property type="entry name" value="SMAD/FHA domain"/>
    <property type="match status" value="1"/>
</dbReference>